<proteinExistence type="predicted"/>
<keyword evidence="4" id="KW-1185">Reference proteome</keyword>
<reference evidence="3 4" key="1">
    <citation type="submission" date="2020-08" db="EMBL/GenBank/DDBJ databases">
        <title>Genome sequence of Rhodobacteraceae bacterium Lw-13e.</title>
        <authorList>
            <person name="Poehlein A."/>
            <person name="Wolter L."/>
            <person name="Daniel R."/>
            <person name="Brinkhoff T."/>
        </authorList>
    </citation>
    <scope>NUCLEOTIDE SEQUENCE [LARGE SCALE GENOMIC DNA]</scope>
    <source>
        <strain evidence="3 4">Lw-13e</strain>
    </source>
</reference>
<dbReference type="EMBL" id="CP060436">
    <property type="protein sequence ID" value="QPM90365.1"/>
    <property type="molecule type" value="Genomic_DNA"/>
</dbReference>
<dbReference type="PANTHER" id="PTHR35848:SF9">
    <property type="entry name" value="SLL1358 PROTEIN"/>
    <property type="match status" value="1"/>
</dbReference>
<keyword evidence="1" id="KW-0479">Metal-binding</keyword>
<dbReference type="OrthoDB" id="5290459at2"/>
<evidence type="ECO:0000259" key="2">
    <source>
        <dbReference type="Pfam" id="PF07883"/>
    </source>
</evidence>
<organism evidence="3 4">
    <name type="scientific">Pseudooceanicola algae</name>
    <dbReference type="NCBI Taxonomy" id="1537215"/>
    <lineage>
        <taxon>Bacteria</taxon>
        <taxon>Pseudomonadati</taxon>
        <taxon>Pseudomonadota</taxon>
        <taxon>Alphaproteobacteria</taxon>
        <taxon>Rhodobacterales</taxon>
        <taxon>Paracoccaceae</taxon>
        <taxon>Pseudooceanicola</taxon>
    </lineage>
</organism>
<sequence>MVVIRHAEARRDSGTPEQAAHLGPFEALLYSDTGGLGQFGAFVETLQPGSKSSDRHWHEQEDEFLYMLSGEATLVEDDGTHLLQPGDACCWPAGVANGHHVVNRSGAPCSYLIVGSRKADDVVHYSEIDKILIRENGARRLIRRDGTRIDGPQAGSSQGSET</sequence>
<dbReference type="Proteomes" id="UP000283786">
    <property type="component" value="Chromosome"/>
</dbReference>
<dbReference type="PANTHER" id="PTHR35848">
    <property type="entry name" value="OXALATE-BINDING PROTEIN"/>
    <property type="match status" value="1"/>
</dbReference>
<dbReference type="CDD" id="cd02224">
    <property type="entry name" value="cupin_SPO2919-like"/>
    <property type="match status" value="1"/>
</dbReference>
<evidence type="ECO:0000313" key="3">
    <source>
        <dbReference type="EMBL" id="QPM90365.1"/>
    </source>
</evidence>
<dbReference type="RefSeq" id="WP_119838904.1">
    <property type="nucleotide sequence ID" value="NZ_CP060436.1"/>
</dbReference>
<dbReference type="KEGG" id="palw:PSAL_016030"/>
<dbReference type="InterPro" id="IPR014710">
    <property type="entry name" value="RmlC-like_jellyroll"/>
</dbReference>
<dbReference type="InterPro" id="IPR051610">
    <property type="entry name" value="GPI/OXD"/>
</dbReference>
<dbReference type="InterPro" id="IPR011051">
    <property type="entry name" value="RmlC_Cupin_sf"/>
</dbReference>
<name>A0A418SH98_9RHOB</name>
<dbReference type="Pfam" id="PF07883">
    <property type="entry name" value="Cupin_2"/>
    <property type="match status" value="1"/>
</dbReference>
<gene>
    <name evidence="3" type="ORF">PSAL_016030</name>
</gene>
<accession>A0A418SH98</accession>
<dbReference type="InterPro" id="IPR013096">
    <property type="entry name" value="Cupin_2"/>
</dbReference>
<evidence type="ECO:0000313" key="4">
    <source>
        <dbReference type="Proteomes" id="UP000283786"/>
    </source>
</evidence>
<protein>
    <recommendedName>
        <fullName evidence="2">Cupin type-2 domain-containing protein</fullName>
    </recommendedName>
</protein>
<dbReference type="GO" id="GO:0046872">
    <property type="term" value="F:metal ion binding"/>
    <property type="evidence" value="ECO:0007669"/>
    <property type="project" value="UniProtKB-KW"/>
</dbReference>
<dbReference type="AlphaFoldDB" id="A0A418SH98"/>
<dbReference type="SUPFAM" id="SSF51182">
    <property type="entry name" value="RmlC-like cupins"/>
    <property type="match status" value="1"/>
</dbReference>
<evidence type="ECO:0000256" key="1">
    <source>
        <dbReference type="ARBA" id="ARBA00022723"/>
    </source>
</evidence>
<dbReference type="Gene3D" id="2.60.120.10">
    <property type="entry name" value="Jelly Rolls"/>
    <property type="match status" value="1"/>
</dbReference>
<feature type="domain" description="Cupin type-2" evidence="2">
    <location>
        <begin position="43"/>
        <end position="114"/>
    </location>
</feature>